<dbReference type="GO" id="GO:0000381">
    <property type="term" value="P:regulation of alternative mRNA splicing, via spliceosome"/>
    <property type="evidence" value="ECO:0007669"/>
    <property type="project" value="TreeGrafter"/>
</dbReference>
<dbReference type="EMBL" id="KE123891">
    <property type="protein sequence ID" value="EWC85394.1"/>
    <property type="molecule type" value="Genomic_DNA"/>
</dbReference>
<keyword evidence="8" id="KW-0472">Membrane</keyword>
<dbReference type="SMART" id="SM00648">
    <property type="entry name" value="SWAP"/>
    <property type="match status" value="2"/>
</dbReference>
<evidence type="ECO:0000313" key="11">
    <source>
        <dbReference type="Proteomes" id="UP000030673"/>
    </source>
</evidence>
<dbReference type="Gene3D" id="1.10.10.790">
    <property type="entry name" value="Surp module"/>
    <property type="match status" value="2"/>
</dbReference>
<feature type="domain" description="SURP motif" evidence="9">
    <location>
        <begin position="184"/>
        <end position="226"/>
    </location>
</feature>
<keyword evidence="8" id="KW-0812">Transmembrane</keyword>
<dbReference type="PANTHER" id="PTHR15316">
    <property type="entry name" value="SPLICEOSOME ASSOCIATED PROTEIN 114/SWAP SPLICING FACTOR-RELATED"/>
    <property type="match status" value="1"/>
</dbReference>
<dbReference type="InterPro" id="IPR045146">
    <property type="entry name" value="SF3A1"/>
</dbReference>
<dbReference type="InterPro" id="IPR035967">
    <property type="entry name" value="SWAP/Surp_sf"/>
</dbReference>
<reference evidence="10 11" key="1">
    <citation type="submission" date="2013-02" db="EMBL/GenBank/DDBJ databases">
        <title>The Genome Sequence of Plasmodium falciparum NF54.</title>
        <authorList>
            <consortium name="The Broad Institute Genome Sequencing Platform"/>
            <consortium name="The Broad Institute Genome Sequencing Center for Infectious Disease"/>
            <person name="Neafsey D."/>
            <person name="Cheeseman I."/>
            <person name="Volkman S."/>
            <person name="Adams J."/>
            <person name="Walker B."/>
            <person name="Young S.K."/>
            <person name="Zeng Q."/>
            <person name="Gargeya S."/>
            <person name="Fitzgerald M."/>
            <person name="Haas B."/>
            <person name="Abouelleil A."/>
            <person name="Alvarado L."/>
            <person name="Arachchi H.M."/>
            <person name="Berlin A.M."/>
            <person name="Chapman S.B."/>
            <person name="Dewar J."/>
            <person name="Goldberg J."/>
            <person name="Griggs A."/>
            <person name="Gujja S."/>
            <person name="Hansen M."/>
            <person name="Howarth C."/>
            <person name="Imamovic A."/>
            <person name="Larimer J."/>
            <person name="McCowan C."/>
            <person name="Murphy C."/>
            <person name="Neiman D."/>
            <person name="Pearson M."/>
            <person name="Priest M."/>
            <person name="Roberts A."/>
            <person name="Saif S."/>
            <person name="Shea T."/>
            <person name="Sisk P."/>
            <person name="Sykes S."/>
            <person name="Wortman J."/>
            <person name="Nusbaum C."/>
            <person name="Birren B."/>
        </authorList>
    </citation>
    <scope>NUCLEOTIDE SEQUENCE [LARGE SCALE GENOMIC DNA]</scope>
    <source>
        <strain evidence="10 11">NF54</strain>
    </source>
</reference>
<dbReference type="PANTHER" id="PTHR15316:SF1">
    <property type="entry name" value="SPLICING FACTOR 3A SUBUNIT 1"/>
    <property type="match status" value="1"/>
</dbReference>
<evidence type="ECO:0000256" key="7">
    <source>
        <dbReference type="SAM" id="MobiDB-lite"/>
    </source>
</evidence>
<feature type="transmembrane region" description="Helical" evidence="8">
    <location>
        <begin position="699"/>
        <end position="715"/>
    </location>
</feature>
<keyword evidence="2" id="KW-0507">mRNA processing</keyword>
<dbReference type="InterPro" id="IPR000061">
    <property type="entry name" value="Surp"/>
</dbReference>
<dbReference type="GO" id="GO:0003723">
    <property type="term" value="F:RNA binding"/>
    <property type="evidence" value="ECO:0007669"/>
    <property type="project" value="InterPro"/>
</dbReference>
<dbReference type="Pfam" id="PF12230">
    <property type="entry name" value="PRP21_like_P"/>
    <property type="match status" value="2"/>
</dbReference>
<protein>
    <recommendedName>
        <fullName evidence="9">SURP motif domain-containing protein</fullName>
    </recommendedName>
</protein>
<dbReference type="OMA" id="VKYQEQQ"/>
<sequence>MLNIIVEKSLFDDDVDIHDKEVLQKRFNFLEKEMIVPPNNIKTVIDKTATFVKKNGKNFEQKIYREKEKQFGFISPSHPYFYYYQYKLHGLFLDIQEKDELIPHVIKEIKKREDANKYTNNEHILKICDFIKEDEKEERKNIIYSLDDMKKIDKLENNNNLKIQIQEDIYSLISPFITSLDIDLIKTTALFVARNGKSFLNGLIEREKNNSQYDFLRANNLYFNYFSKLIDIYLKCLLPSDDILDKIKKYANNKSNILNYSYILYSHNKKKKEEEERKLEEKNKSDTYYDWTHFSIVETINFEDDLKNLPCSIDFNNVENYVISELFDTDKMYTNEEKLNNISYHEKNVFKTLGKEELYEDNMGQEIFLDDNKYDARRDELYDEKYEDKHSEQNDEHDGEHDDEHDDEHDGEHHDKYEDEYDDEYDDEHHDIYDDEYDELDDKLYEHTYEDNSDDNYEDKLNNSYNKSKAYEESNNVMDKAYKHKNVDNNADLVNGDVEGLTKYSDSRMNRISNGLNIKDKLLNKNIKKYKNKENVVPRARFAKNKKHKLPKDKIHKCPLTNYPVDIKDMSKHLKTLLLDPQWKEQKDKLYERAKKESSFKPLDDIEGNLSLFVIKRPDLFGSIYEEINQHSTIENKKKSQIDHTTNGNDIFSYIQNIYTQILPGPSMNHISQNDTLIKNNILPPNETLKTNYKEKKKINFFFLLFSFLLILLLRNKMLNMAVILPRLYQFPI</sequence>
<gene>
    <name evidence="10" type="ORF">PFNF54_05869</name>
</gene>
<name>W7JWB9_PLAFO</name>
<organism evidence="10 11">
    <name type="scientific">Plasmodium falciparum (isolate NF54)</name>
    <dbReference type="NCBI Taxonomy" id="5843"/>
    <lineage>
        <taxon>Eukaryota</taxon>
        <taxon>Sar</taxon>
        <taxon>Alveolata</taxon>
        <taxon>Apicomplexa</taxon>
        <taxon>Aconoidasida</taxon>
        <taxon>Haemosporida</taxon>
        <taxon>Plasmodiidae</taxon>
        <taxon>Plasmodium</taxon>
        <taxon>Plasmodium (Laverania)</taxon>
    </lineage>
</organism>
<dbReference type="Pfam" id="PF01805">
    <property type="entry name" value="Surp"/>
    <property type="match status" value="2"/>
</dbReference>
<dbReference type="GO" id="GO:0071013">
    <property type="term" value="C:catalytic step 2 spliceosome"/>
    <property type="evidence" value="ECO:0007669"/>
    <property type="project" value="TreeGrafter"/>
</dbReference>
<keyword evidence="6" id="KW-0539">Nucleus</keyword>
<evidence type="ECO:0000256" key="8">
    <source>
        <dbReference type="SAM" id="Phobius"/>
    </source>
</evidence>
<dbReference type="GO" id="GO:0071004">
    <property type="term" value="C:U2-type prespliceosome"/>
    <property type="evidence" value="ECO:0007669"/>
    <property type="project" value="TreeGrafter"/>
</dbReference>
<feature type="domain" description="SURP motif" evidence="9">
    <location>
        <begin position="44"/>
        <end position="84"/>
    </location>
</feature>
<evidence type="ECO:0000256" key="5">
    <source>
        <dbReference type="ARBA" id="ARBA00023187"/>
    </source>
</evidence>
<accession>W7JWB9</accession>
<dbReference type="Proteomes" id="UP000030673">
    <property type="component" value="Unassembled WGS sequence"/>
</dbReference>
<evidence type="ECO:0000256" key="6">
    <source>
        <dbReference type="ARBA" id="ARBA00023242"/>
    </source>
</evidence>
<evidence type="ECO:0000256" key="4">
    <source>
        <dbReference type="ARBA" id="ARBA00022737"/>
    </source>
</evidence>
<keyword evidence="3" id="KW-0747">Spliceosome</keyword>
<keyword evidence="8" id="KW-1133">Transmembrane helix</keyword>
<evidence type="ECO:0000256" key="2">
    <source>
        <dbReference type="ARBA" id="ARBA00022664"/>
    </source>
</evidence>
<dbReference type="AlphaFoldDB" id="W7JWB9"/>
<dbReference type="GO" id="GO:0045292">
    <property type="term" value="P:mRNA cis splicing, via spliceosome"/>
    <property type="evidence" value="ECO:0007669"/>
    <property type="project" value="InterPro"/>
</dbReference>
<dbReference type="PROSITE" id="PS50128">
    <property type="entry name" value="SURP"/>
    <property type="match status" value="2"/>
</dbReference>
<evidence type="ECO:0000256" key="3">
    <source>
        <dbReference type="ARBA" id="ARBA00022728"/>
    </source>
</evidence>
<comment type="subcellular location">
    <subcellularLocation>
        <location evidence="1">Nucleus</location>
    </subcellularLocation>
</comment>
<dbReference type="SUPFAM" id="SSF109905">
    <property type="entry name" value="Surp module (SWAP domain)"/>
    <property type="match status" value="2"/>
</dbReference>
<keyword evidence="11" id="KW-1185">Reference proteome</keyword>
<evidence type="ECO:0000313" key="10">
    <source>
        <dbReference type="EMBL" id="EWC85394.1"/>
    </source>
</evidence>
<evidence type="ECO:0000259" key="9">
    <source>
        <dbReference type="PROSITE" id="PS50128"/>
    </source>
</evidence>
<feature type="region of interest" description="Disordered" evidence="7">
    <location>
        <begin position="386"/>
        <end position="416"/>
    </location>
</feature>
<dbReference type="InterPro" id="IPR022030">
    <property type="entry name" value="SF3A1_dom"/>
</dbReference>
<keyword evidence="5" id="KW-0508">mRNA splicing</keyword>
<dbReference type="GO" id="GO:0005686">
    <property type="term" value="C:U2 snRNP"/>
    <property type="evidence" value="ECO:0007669"/>
    <property type="project" value="TreeGrafter"/>
</dbReference>
<evidence type="ECO:0000256" key="1">
    <source>
        <dbReference type="ARBA" id="ARBA00004123"/>
    </source>
</evidence>
<keyword evidence="4" id="KW-0677">Repeat</keyword>
<dbReference type="FunFam" id="1.10.10.790:FF:000013">
    <property type="entry name" value="Splicing factor 3A subunit 1"/>
    <property type="match status" value="1"/>
</dbReference>
<proteinExistence type="predicted"/>